<comment type="caution">
    <text evidence="12">The sequence shown here is derived from an EMBL/GenBank/DDBJ whole genome shotgun (WGS) entry which is preliminary data.</text>
</comment>
<dbReference type="EMBL" id="AAAB01008960">
    <property type="protein sequence ID" value="EDO63732.1"/>
    <property type="molecule type" value="Genomic_DNA"/>
</dbReference>
<evidence type="ECO:0000256" key="1">
    <source>
        <dbReference type="ARBA" id="ARBA00004651"/>
    </source>
</evidence>
<keyword evidence="9" id="KW-0807">Transducer</keyword>
<keyword evidence="5" id="KW-0552">Olfaction</keyword>
<feature type="region of interest" description="Disordered" evidence="10">
    <location>
        <begin position="253"/>
        <end position="277"/>
    </location>
</feature>
<dbReference type="VEuPathDB" id="VectorBase:AGAP005760"/>
<dbReference type="PANTHER" id="PTHR21137">
    <property type="entry name" value="ODORANT RECEPTOR"/>
    <property type="match status" value="1"/>
</dbReference>
<proteinExistence type="predicted"/>
<keyword evidence="3" id="KW-0716">Sensory transduction</keyword>
<gene>
    <name evidence="12" type="primary">GPROR33</name>
    <name evidence="12" type="ORF">AgaP_AGAP005760</name>
</gene>
<evidence type="ECO:0000256" key="4">
    <source>
        <dbReference type="ARBA" id="ARBA00022692"/>
    </source>
</evidence>
<keyword evidence="7 11" id="KW-0472">Membrane</keyword>
<reference evidence="12" key="5">
    <citation type="submission" date="2011-05" db="EMBL/GenBank/DDBJ databases">
        <authorList>
            <consortium name="VectorBase"/>
        </authorList>
    </citation>
    <scope>NUCLEOTIDE SEQUENCE</scope>
    <source>
        <strain evidence="12">PEST</strain>
    </source>
</reference>
<evidence type="ECO:0000256" key="5">
    <source>
        <dbReference type="ARBA" id="ARBA00022725"/>
    </source>
</evidence>
<evidence type="ECO:0000256" key="6">
    <source>
        <dbReference type="ARBA" id="ARBA00022989"/>
    </source>
</evidence>
<dbReference type="InterPro" id="IPR004117">
    <property type="entry name" value="7tm6_olfct_rcpt"/>
</dbReference>
<keyword evidence="4 11" id="KW-0812">Transmembrane</keyword>
<reference evidence="12" key="4">
    <citation type="journal article" date="2007" name="Genome Biol.">
        <title>Update of the Anopheles gambiae PEST genome assembly.</title>
        <authorList>
            <person name="Sharakhova M.V."/>
            <person name="Hammond M.P."/>
            <person name="Lobo N.F."/>
            <person name="Krzywinski J."/>
            <person name="Unger M.F."/>
            <person name="Hillenmeyer M.E."/>
            <person name="Bruggner R.V."/>
            <person name="Birney E."/>
            <person name="Collins F.H."/>
        </authorList>
    </citation>
    <scope>NUCLEOTIDE SEQUENCE</scope>
    <source>
        <strain evidence="12">PEST</strain>
    </source>
</reference>
<keyword evidence="2" id="KW-1003">Cell membrane</keyword>
<reference evidence="12" key="3">
    <citation type="journal article" date="2004" name="Trends Parasitol.">
        <title>The Anopheles gambiae genome: an update.</title>
        <authorList>
            <person name="Mongin E."/>
            <person name="Louis C."/>
            <person name="Holt R.A."/>
            <person name="Birney E."/>
            <person name="Collins F.H."/>
        </authorList>
    </citation>
    <scope>NUCLEOTIDE SEQUENCE</scope>
    <source>
        <strain evidence="12">PEST</strain>
    </source>
</reference>
<feature type="transmembrane region" description="Helical" evidence="11">
    <location>
        <begin position="358"/>
        <end position="375"/>
    </location>
</feature>
<dbReference type="GO" id="GO:0007165">
    <property type="term" value="P:signal transduction"/>
    <property type="evidence" value="ECO:0007669"/>
    <property type="project" value="UniProtKB-KW"/>
</dbReference>
<dbReference type="GO" id="GO:0005549">
    <property type="term" value="F:odorant binding"/>
    <property type="evidence" value="ECO:0007669"/>
    <property type="project" value="InterPro"/>
</dbReference>
<evidence type="ECO:0000256" key="7">
    <source>
        <dbReference type="ARBA" id="ARBA00023136"/>
    </source>
</evidence>
<keyword evidence="8" id="KW-0675">Receptor</keyword>
<dbReference type="GO" id="GO:0005886">
    <property type="term" value="C:plasma membrane"/>
    <property type="evidence" value="ECO:0007669"/>
    <property type="project" value="UniProtKB-SubCell"/>
</dbReference>
<dbReference type="PANTHER" id="PTHR21137:SF35">
    <property type="entry name" value="ODORANT RECEPTOR 19A-RELATED"/>
    <property type="match status" value="1"/>
</dbReference>
<evidence type="ECO:0000256" key="9">
    <source>
        <dbReference type="ARBA" id="ARBA00023224"/>
    </source>
</evidence>
<evidence type="ECO:0000256" key="3">
    <source>
        <dbReference type="ARBA" id="ARBA00022606"/>
    </source>
</evidence>
<protein>
    <submittedName>
        <fullName evidence="12">AGAP005760-PA</fullName>
    </submittedName>
</protein>
<accession>A7UTV8</accession>
<evidence type="ECO:0000313" key="12">
    <source>
        <dbReference type="EMBL" id="EDO63732.1"/>
    </source>
</evidence>
<feature type="transmembrane region" description="Helical" evidence="11">
    <location>
        <begin position="47"/>
        <end position="66"/>
    </location>
</feature>
<feature type="transmembrane region" description="Helical" evidence="11">
    <location>
        <begin position="421"/>
        <end position="446"/>
    </location>
</feature>
<evidence type="ECO:0000256" key="8">
    <source>
        <dbReference type="ARBA" id="ARBA00023170"/>
    </source>
</evidence>
<feature type="transmembrane region" description="Helical" evidence="11">
    <location>
        <begin position="72"/>
        <end position="90"/>
    </location>
</feature>
<sequence>MEYIYRWILRDDTFAKEVYIKYNFTKLRTLGIYKDASRTRLARRAGFYALELFFLLQLGTIVWDLATVLGNIGLFGDDMCILAGLLLTLAKKWHCVLYIDELWECVEQMQTYHEHYLLQGEWFVRRMRRQNLQERMLQDASKLLATLLASCLMVNVRIYGILVQEFTIFEDGLRLIFYSTQCSLGTLFQRRNAYPACHLSLQHGHHAWLRVCVRLSGLSDRLRTVQHGADRLYRRASAQPDGATVLHAAQTVRADRGRSSAAPRGPPPRRPVDTGPGVQCDSFTPAVAVVSIGKTRMSLALFSTPERPLLFTGSFCNRLKRLYEPNIMAQFVCSMLIICLTAFELMFAKGDPMQMVRFGAYMLAGFYQVFVWSFFGNRVTNMSTGISDATISCNWIVLADGLKKDLRFTTMRSQKPFVIDVYWLFPLTYETFIAILSRSYSIFTLLRTMIE</sequence>
<keyword evidence="6 11" id="KW-1133">Transmembrane helix</keyword>
<reference evidence="12" key="1">
    <citation type="journal article" date="2002" name="Science">
        <title>The genome sequence of the malaria mosquito Anopheles gambiae.</title>
        <authorList>
            <person name="Holt R.A."/>
            <person name="Subramanian G.M."/>
            <person name="Halpern A."/>
            <person name="Sutton G.G."/>
            <person name="Charlab R."/>
            <person name="Nusskern D.R."/>
            <person name="Wincker P."/>
            <person name="Clark A.G."/>
            <person name="Ribeiro J.M."/>
            <person name="Wides R."/>
            <person name="Salzberg S.L."/>
            <person name="Loftus B."/>
            <person name="Yandell M."/>
            <person name="Majoros W.H."/>
            <person name="Rusch D.B."/>
            <person name="Lai Z."/>
            <person name="Kraft C.L."/>
            <person name="Abril J.F."/>
            <person name="Anthouard V."/>
            <person name="Arensburger P."/>
            <person name="Atkinson P.W."/>
            <person name="Baden H."/>
            <person name="de Berardinis V."/>
            <person name="Baldwin D."/>
            <person name="Benes V."/>
            <person name="Biedler J."/>
            <person name="Blass C."/>
            <person name="Bolanos R."/>
            <person name="Boscus D."/>
            <person name="Barnstead M."/>
            <person name="Cai S."/>
            <person name="Center A."/>
            <person name="Chaturverdi K."/>
            <person name="Christophides G.K."/>
            <person name="Chrystal M.A."/>
            <person name="Clamp M."/>
            <person name="Cravchik A."/>
            <person name="Curwen V."/>
            <person name="Dana A."/>
            <person name="Delcher A."/>
            <person name="Dew I."/>
            <person name="Evans C.A."/>
            <person name="Flanigan M."/>
            <person name="Grundschober-Freimoser A."/>
            <person name="Friedli L."/>
            <person name="Gu Z."/>
            <person name="Guan P."/>
            <person name="Guigo R."/>
            <person name="Hillenmeyer M.E."/>
            <person name="Hladun S.L."/>
            <person name="Hogan J.R."/>
            <person name="Hong Y.S."/>
            <person name="Hoover J."/>
            <person name="Jaillon O."/>
            <person name="Ke Z."/>
            <person name="Kodira C."/>
            <person name="Kokoza E."/>
            <person name="Koutsos A."/>
            <person name="Letunic I."/>
            <person name="Levitsky A."/>
            <person name="Liang Y."/>
            <person name="Lin J.J."/>
            <person name="Lobo N.F."/>
            <person name="Lopez J.R."/>
            <person name="Malek J.A."/>
            <person name="McIntosh T.C."/>
            <person name="Meister S."/>
            <person name="Miller J."/>
            <person name="Mobarry C."/>
            <person name="Mongin E."/>
            <person name="Murphy S.D."/>
            <person name="O'Brochta D.A."/>
            <person name="Pfannkoch C."/>
            <person name="Qi R."/>
            <person name="Regier M.A."/>
            <person name="Remington K."/>
            <person name="Shao H."/>
            <person name="Sharakhova M.V."/>
            <person name="Sitter C.D."/>
            <person name="Shetty J."/>
            <person name="Smith T.J."/>
            <person name="Strong R."/>
            <person name="Sun J."/>
            <person name="Thomasova D."/>
            <person name="Ton L.Q."/>
            <person name="Topalis P."/>
            <person name="Tu Z."/>
            <person name="Unger M.F."/>
            <person name="Walenz B."/>
            <person name="Wang A."/>
            <person name="Wang J."/>
            <person name="Wang M."/>
            <person name="Wang X."/>
            <person name="Woodford K.J."/>
            <person name="Wortman J.R."/>
            <person name="Wu M."/>
            <person name="Yao A."/>
            <person name="Zdobnov E.M."/>
            <person name="Zhang H."/>
            <person name="Zhao Q."/>
            <person name="Zhao S."/>
            <person name="Zhu S.C."/>
            <person name="Zhimulev I."/>
            <person name="Coluzzi M."/>
            <person name="della Torre A."/>
            <person name="Roth C.W."/>
            <person name="Louis C."/>
            <person name="Kalush F."/>
            <person name="Mural R.J."/>
            <person name="Myers E.W."/>
            <person name="Adams M.D."/>
            <person name="Smith H.O."/>
            <person name="Broder S."/>
            <person name="Gardner M.J."/>
            <person name="Fraser C.M."/>
            <person name="Birney E."/>
            <person name="Bork P."/>
            <person name="Brey P.T."/>
            <person name="Venter J.C."/>
            <person name="Weissenbach J."/>
            <person name="Kafatos F.C."/>
            <person name="Collins F.H."/>
            <person name="Hoffman S.L."/>
        </authorList>
    </citation>
    <scope>NUCLEOTIDE SEQUENCE [LARGE SCALE GENOMIC DNA]</scope>
    <source>
        <strain evidence="12">PEST</strain>
    </source>
</reference>
<evidence type="ECO:0000256" key="10">
    <source>
        <dbReference type="SAM" id="MobiDB-lite"/>
    </source>
</evidence>
<organism evidence="12">
    <name type="scientific">Anopheles gambiae</name>
    <name type="common">African malaria mosquito</name>
    <dbReference type="NCBI Taxonomy" id="7165"/>
    <lineage>
        <taxon>Eukaryota</taxon>
        <taxon>Metazoa</taxon>
        <taxon>Ecdysozoa</taxon>
        <taxon>Arthropoda</taxon>
        <taxon>Hexapoda</taxon>
        <taxon>Insecta</taxon>
        <taxon>Pterygota</taxon>
        <taxon>Neoptera</taxon>
        <taxon>Endopterygota</taxon>
        <taxon>Diptera</taxon>
        <taxon>Nematocera</taxon>
        <taxon>Culicoidea</taxon>
        <taxon>Culicidae</taxon>
        <taxon>Anophelinae</taxon>
        <taxon>Anopheles</taxon>
    </lineage>
</organism>
<reference evidence="12" key="2">
    <citation type="submission" date="2002-03" db="EMBL/GenBank/DDBJ databases">
        <authorList>
            <consortium name="The Anopheles Genome Sequencing Consortium"/>
        </authorList>
    </citation>
    <scope>NUCLEOTIDE SEQUENCE</scope>
    <source>
        <strain evidence="12">PEST</strain>
    </source>
</reference>
<dbReference type="AlphaFoldDB" id="A7UTV8"/>
<name>A7UTV8_ANOGA</name>
<evidence type="ECO:0000256" key="11">
    <source>
        <dbReference type="SAM" id="Phobius"/>
    </source>
</evidence>
<comment type="subcellular location">
    <subcellularLocation>
        <location evidence="1">Cell membrane</location>
        <topology evidence="1">Multi-pass membrane protein</topology>
    </subcellularLocation>
</comment>
<dbReference type="Pfam" id="PF02949">
    <property type="entry name" value="7tm_6"/>
    <property type="match status" value="1"/>
</dbReference>
<evidence type="ECO:0000256" key="2">
    <source>
        <dbReference type="ARBA" id="ARBA00022475"/>
    </source>
</evidence>
<feature type="transmembrane region" description="Helical" evidence="11">
    <location>
        <begin position="327"/>
        <end position="346"/>
    </location>
</feature>
<dbReference type="GO" id="GO:0004984">
    <property type="term" value="F:olfactory receptor activity"/>
    <property type="evidence" value="ECO:0007669"/>
    <property type="project" value="InterPro"/>
</dbReference>